<dbReference type="Gene3D" id="3.40.50.720">
    <property type="entry name" value="NAD(P)-binding Rossmann-like Domain"/>
    <property type="match status" value="1"/>
</dbReference>
<feature type="domain" description="3-hydroxyacyl-CoA dehydrogenase NAD binding" evidence="3">
    <location>
        <begin position="7"/>
        <end position="180"/>
    </location>
</feature>
<dbReference type="Pfam" id="PF02737">
    <property type="entry name" value="3HCDH_N"/>
    <property type="match status" value="1"/>
</dbReference>
<dbReference type="InterPro" id="IPR013328">
    <property type="entry name" value="6PGD_dom2"/>
</dbReference>
<keyword evidence="1 4" id="KW-0560">Oxidoreductase</keyword>
<dbReference type="Proteomes" id="UP001229244">
    <property type="component" value="Unassembled WGS sequence"/>
</dbReference>
<feature type="domain" description="3-hydroxyacyl-CoA dehydrogenase C-terminal" evidence="2">
    <location>
        <begin position="184"/>
        <end position="250"/>
    </location>
</feature>
<name>A0AAE3VLT1_9HYPH</name>
<reference evidence="4" key="1">
    <citation type="submission" date="2023-07" db="EMBL/GenBank/DDBJ databases">
        <title>Genomic Encyclopedia of Type Strains, Phase IV (KMG-IV): sequencing the most valuable type-strain genomes for metagenomic binning, comparative biology and taxonomic classification.</title>
        <authorList>
            <person name="Goeker M."/>
        </authorList>
    </citation>
    <scope>NUCLEOTIDE SEQUENCE</scope>
    <source>
        <strain evidence="4">DSM 21202</strain>
    </source>
</reference>
<evidence type="ECO:0000313" key="5">
    <source>
        <dbReference type="Proteomes" id="UP001229244"/>
    </source>
</evidence>
<dbReference type="InterPro" id="IPR006176">
    <property type="entry name" value="3-OHacyl-CoA_DH_NAD-bd"/>
</dbReference>
<dbReference type="InterPro" id="IPR008927">
    <property type="entry name" value="6-PGluconate_DH-like_C_sf"/>
</dbReference>
<dbReference type="GO" id="GO:0006631">
    <property type="term" value="P:fatty acid metabolic process"/>
    <property type="evidence" value="ECO:0007669"/>
    <property type="project" value="InterPro"/>
</dbReference>
<evidence type="ECO:0000313" key="4">
    <source>
        <dbReference type="EMBL" id="MDQ0314408.1"/>
    </source>
</evidence>
<gene>
    <name evidence="4" type="ORF">J2S73_000845</name>
</gene>
<keyword evidence="5" id="KW-1185">Reference proteome</keyword>
<accession>A0AAE3VLT1</accession>
<dbReference type="InterPro" id="IPR036291">
    <property type="entry name" value="NAD(P)-bd_dom_sf"/>
</dbReference>
<proteinExistence type="predicted"/>
<organism evidence="4 5">
    <name type="scientific">Amorphus orientalis</name>
    <dbReference type="NCBI Taxonomy" id="649198"/>
    <lineage>
        <taxon>Bacteria</taxon>
        <taxon>Pseudomonadati</taxon>
        <taxon>Pseudomonadota</taxon>
        <taxon>Alphaproteobacteria</taxon>
        <taxon>Hyphomicrobiales</taxon>
        <taxon>Amorphaceae</taxon>
        <taxon>Amorphus</taxon>
    </lineage>
</organism>
<dbReference type="PANTHER" id="PTHR48075">
    <property type="entry name" value="3-HYDROXYACYL-COA DEHYDROGENASE FAMILY PROTEIN"/>
    <property type="match status" value="1"/>
</dbReference>
<dbReference type="Gene3D" id="1.10.1040.10">
    <property type="entry name" value="N-(1-d-carboxylethyl)-l-norvaline Dehydrogenase, domain 2"/>
    <property type="match status" value="1"/>
</dbReference>
<dbReference type="PANTHER" id="PTHR48075:SF5">
    <property type="entry name" value="3-HYDROXYBUTYRYL-COA DEHYDROGENASE"/>
    <property type="match status" value="1"/>
</dbReference>
<comment type="caution">
    <text evidence="4">The sequence shown here is derived from an EMBL/GenBank/DDBJ whole genome shotgun (WGS) entry which is preliminary data.</text>
</comment>
<protein>
    <submittedName>
        <fullName evidence="4">Carnitine 3-dehydrogenase</fullName>
        <ecNumber evidence="4">1.1.1.108</ecNumber>
    </submittedName>
</protein>
<dbReference type="SUPFAM" id="SSF48179">
    <property type="entry name" value="6-phosphogluconate dehydrogenase C-terminal domain-like"/>
    <property type="match status" value="1"/>
</dbReference>
<evidence type="ECO:0000259" key="2">
    <source>
        <dbReference type="Pfam" id="PF00725"/>
    </source>
</evidence>
<dbReference type="GO" id="GO:0070403">
    <property type="term" value="F:NAD+ binding"/>
    <property type="evidence" value="ECO:0007669"/>
    <property type="project" value="InterPro"/>
</dbReference>
<evidence type="ECO:0000259" key="3">
    <source>
        <dbReference type="Pfam" id="PF02737"/>
    </source>
</evidence>
<dbReference type="SUPFAM" id="SSF51735">
    <property type="entry name" value="NAD(P)-binding Rossmann-fold domains"/>
    <property type="match status" value="1"/>
</dbReference>
<dbReference type="GO" id="GO:0047728">
    <property type="term" value="F:carnitine 3-dehydrogenase activity"/>
    <property type="evidence" value="ECO:0007669"/>
    <property type="project" value="UniProtKB-EC"/>
</dbReference>
<dbReference type="RefSeq" id="WP_306884183.1">
    <property type="nucleotide sequence ID" value="NZ_JAUSUL010000001.1"/>
</dbReference>
<evidence type="ECO:0000256" key="1">
    <source>
        <dbReference type="ARBA" id="ARBA00023002"/>
    </source>
</evidence>
<dbReference type="AlphaFoldDB" id="A0AAE3VLT1"/>
<dbReference type="EC" id="1.1.1.108" evidence="4"/>
<dbReference type="EMBL" id="JAUSUL010000001">
    <property type="protein sequence ID" value="MDQ0314408.1"/>
    <property type="molecule type" value="Genomic_DNA"/>
</dbReference>
<sequence length="316" mass="33531">MSPPEPIAVLGGGTIGCGWAAVFSAAGHPTTVIDPDPAAAGRLSETWRSALPVLKRLKRSVAEPLPPRHVTSPSVLPAPPAFVVEALPERIELKRSALAELEAAIPAETIIVTSSSGLSVSELQEGMAHPERLVLGHPCNPPYLMPTVEIGGGDRTDPAAIDQAAALFEGLGKVVLRVRREVPGHLVNRLQAALWREAVHMAREGVASVADIERAVTDGLGARWSVIGPTTIFHLAGGSAGLPKFLDDLGGEVERWWDSLGDPRLDEHTRKILIDGMRDAAAGRSPAEIARHRDTAMLAVLDCLDDLSTQQAEPQN</sequence>
<dbReference type="InterPro" id="IPR006108">
    <property type="entry name" value="3HC_DH_C"/>
</dbReference>
<dbReference type="Pfam" id="PF00725">
    <property type="entry name" value="3HCDH"/>
    <property type="match status" value="1"/>
</dbReference>